<name>A0A1T4LTF9_9BACT</name>
<accession>A0A1T4LTF9</accession>
<gene>
    <name evidence="1" type="ORF">SAMN02745154_00530</name>
</gene>
<dbReference type="RefSeq" id="WP_078747244.1">
    <property type="nucleotide sequence ID" value="NZ_CP137850.1"/>
</dbReference>
<dbReference type="STRING" id="171291.SAMN02745154_00530"/>
<keyword evidence="2" id="KW-1185">Reference proteome</keyword>
<evidence type="ECO:0000313" key="2">
    <source>
        <dbReference type="Proteomes" id="UP000190389"/>
    </source>
</evidence>
<dbReference type="EMBL" id="FUXF01000020">
    <property type="protein sequence ID" value="SJZ57911.1"/>
    <property type="molecule type" value="Genomic_DNA"/>
</dbReference>
<reference evidence="2" key="1">
    <citation type="submission" date="2017-02" db="EMBL/GenBank/DDBJ databases">
        <authorList>
            <person name="Varghese N."/>
            <person name="Submissions S."/>
        </authorList>
    </citation>
    <scope>NUCLEOTIDE SEQUENCE [LARGE SCALE GENOMIC DNA]</scope>
    <source>
        <strain evidence="2">ATCC 27862</strain>
    </source>
</reference>
<dbReference type="AlphaFoldDB" id="A0A1T4LTF9"/>
<sequence>MIVYTNDTNYKKSTDQDNYLIYSYVVNLFYSLPEEYLNDFLTKINLTVDELNNTLPNWIKFKNKDISKSDKLAIIEFNKFLIFLADELEKINRKNNLELHSYNDDSNKYKYKKVTSIFLSALFSYMQYMAKTTAIRMAGSWLSWVSLILTLKDVYDFEKKYSEFDKLIKKSNKFYDLNFNLSMSVARFFSYIKDNPDNTINTYLEKIERLDKILTNIKHMSLFLDKENISYNKNSDILFGINTLKNIFSDEKNNIISEMNKEKNNTVFDDDFGPGY</sequence>
<dbReference type="Proteomes" id="UP000190389">
    <property type="component" value="Unassembled WGS sequence"/>
</dbReference>
<protein>
    <submittedName>
        <fullName evidence="1">Uncharacterized protein</fullName>
    </submittedName>
</protein>
<organism evidence="1 2">
    <name type="scientific">Mycoplasmopsis verecunda</name>
    <dbReference type="NCBI Taxonomy" id="171291"/>
    <lineage>
        <taxon>Bacteria</taxon>
        <taxon>Bacillati</taxon>
        <taxon>Mycoplasmatota</taxon>
        <taxon>Mycoplasmoidales</taxon>
        <taxon>Metamycoplasmataceae</taxon>
        <taxon>Mycoplasmopsis</taxon>
    </lineage>
</organism>
<evidence type="ECO:0000313" key="1">
    <source>
        <dbReference type="EMBL" id="SJZ57911.1"/>
    </source>
</evidence>
<proteinExistence type="predicted"/>